<keyword evidence="3" id="KW-0520">NAD</keyword>
<evidence type="ECO:0000256" key="1">
    <source>
        <dbReference type="ARBA" id="ARBA00007637"/>
    </source>
</evidence>
<proteinExistence type="inferred from homology"/>
<name>A0A0F7SUN3_PHARH</name>
<dbReference type="AlphaFoldDB" id="A0A0F7SUN3"/>
<keyword evidence="2" id="KW-0560">Oxidoreductase</keyword>
<comment type="similarity">
    <text evidence="1">Belongs to the NAD(P)-dependent epimerase/dehydratase family.</text>
</comment>
<organism evidence="5">
    <name type="scientific">Phaffia rhodozyma</name>
    <name type="common">Yeast</name>
    <name type="synonym">Xanthophyllomyces dendrorhous</name>
    <dbReference type="NCBI Taxonomy" id="264483"/>
    <lineage>
        <taxon>Eukaryota</taxon>
        <taxon>Fungi</taxon>
        <taxon>Dikarya</taxon>
        <taxon>Basidiomycota</taxon>
        <taxon>Agaricomycotina</taxon>
        <taxon>Tremellomycetes</taxon>
        <taxon>Cystofilobasidiales</taxon>
        <taxon>Mrakiaceae</taxon>
        <taxon>Phaffia</taxon>
    </lineage>
</organism>
<evidence type="ECO:0000256" key="2">
    <source>
        <dbReference type="ARBA" id="ARBA00023002"/>
    </source>
</evidence>
<dbReference type="PANTHER" id="PTHR43103:SF5">
    <property type="entry name" value="4-EPIMERASE, PUTATIVE (AFU_ORTHOLOGUE AFUA_7G00360)-RELATED"/>
    <property type="match status" value="1"/>
</dbReference>
<evidence type="ECO:0000313" key="5">
    <source>
        <dbReference type="EMBL" id="CED85236.1"/>
    </source>
</evidence>
<dbReference type="SUPFAM" id="SSF51735">
    <property type="entry name" value="NAD(P)-binding Rossmann-fold domains"/>
    <property type="match status" value="1"/>
</dbReference>
<sequence length="278" mass="31578">MKIALTGARGSVGQSILKHCNEQGHYVFEINRRDDPETDNPLSEHRRAEGTDYEAILKAFEGADAVIHVAAVPNPGKVDDATTHNSNVSSSYVALRAAAELGIKRFSLASSVNALGLEFSRFSTFDYFPLDDVHPTYAEDPYSMSKYEAEKQADGLCRRYDFLRVASFRMHEVSPKKDLKREPKVDQMVLWSYSDPEEVAKACLLGVTVEKDWKKGHEVFYCVSPENTHEQTRGEKIDNETLAQRYYPNVPVKKDLNKYGFFDTKKIEDFLGWKHAQK</sequence>
<dbReference type="Pfam" id="PF01370">
    <property type="entry name" value="Epimerase"/>
    <property type="match status" value="1"/>
</dbReference>
<dbReference type="EMBL" id="LN483332">
    <property type="protein sequence ID" value="CED85236.1"/>
    <property type="molecule type" value="Genomic_DNA"/>
</dbReference>
<dbReference type="InterPro" id="IPR001509">
    <property type="entry name" value="Epimerase_deHydtase"/>
</dbReference>
<feature type="domain" description="NAD-dependent epimerase/dehydratase" evidence="4">
    <location>
        <begin position="3"/>
        <end position="174"/>
    </location>
</feature>
<dbReference type="InterPro" id="IPR036291">
    <property type="entry name" value="NAD(P)-bd_dom_sf"/>
</dbReference>
<evidence type="ECO:0000256" key="3">
    <source>
        <dbReference type="ARBA" id="ARBA00023027"/>
    </source>
</evidence>
<dbReference type="PANTHER" id="PTHR43103">
    <property type="entry name" value="NUCLEOSIDE-DIPHOSPHATE-SUGAR EPIMERASE"/>
    <property type="match status" value="1"/>
</dbReference>
<evidence type="ECO:0000259" key="4">
    <source>
        <dbReference type="Pfam" id="PF01370"/>
    </source>
</evidence>
<reference evidence="5" key="1">
    <citation type="submission" date="2014-08" db="EMBL/GenBank/DDBJ databases">
        <authorList>
            <person name="Sharma Rahul"/>
            <person name="Thines Marco"/>
        </authorList>
    </citation>
    <scope>NUCLEOTIDE SEQUENCE</scope>
</reference>
<protein>
    <submittedName>
        <fullName evidence="5">Udp-galactose 4</fullName>
    </submittedName>
</protein>
<accession>A0A0F7SUN3</accession>
<dbReference type="GO" id="GO:0016491">
    <property type="term" value="F:oxidoreductase activity"/>
    <property type="evidence" value="ECO:0007669"/>
    <property type="project" value="UniProtKB-KW"/>
</dbReference>
<dbReference type="Gene3D" id="3.40.50.720">
    <property type="entry name" value="NAD(P)-binding Rossmann-like Domain"/>
    <property type="match status" value="1"/>
</dbReference>